<protein>
    <submittedName>
        <fullName evidence="2">Uncharacterized protein</fullName>
    </submittedName>
</protein>
<feature type="compositionally biased region" description="Basic residues" evidence="1">
    <location>
        <begin position="46"/>
        <end position="58"/>
    </location>
</feature>
<organism evidence="2">
    <name type="scientific">Barns Ness breadcrumb sponge sobemo-like virus 1</name>
    <dbReference type="NCBI Taxonomy" id="2021924"/>
    <lineage>
        <taxon>Viruses</taxon>
        <taxon>Riboviria</taxon>
        <taxon>Orthornavirae</taxon>
        <taxon>Pisuviricota</taxon>
        <taxon>Pisoniviricetes</taxon>
        <taxon>Sobelivirales</taxon>
        <taxon>Solemoviridae</taxon>
        <taxon>Sobemovirus</taxon>
    </lineage>
</organism>
<evidence type="ECO:0000256" key="1">
    <source>
        <dbReference type="SAM" id="MobiDB-lite"/>
    </source>
</evidence>
<proteinExistence type="predicted"/>
<evidence type="ECO:0000313" key="2">
    <source>
        <dbReference type="EMBL" id="ASM94046.1"/>
    </source>
</evidence>
<feature type="region of interest" description="Disordered" evidence="1">
    <location>
        <begin position="1"/>
        <end position="58"/>
    </location>
</feature>
<reference evidence="2" key="1">
    <citation type="submission" date="2017-05" db="EMBL/GenBank/DDBJ databases">
        <title>New viruses from a metagenomic survey of invertebrates and Fucus.</title>
        <authorList>
            <person name="Waldron F.M."/>
            <person name="Obbard D.J."/>
        </authorList>
    </citation>
    <scope>NUCLEOTIDE SEQUENCE</scope>
    <source>
        <strain evidence="2">M14</strain>
    </source>
</reference>
<sequence length="396" mass="41520">MKLSPNQAIQVAKAPPGKKAALRATYEAQQRGNQKGPASKPAAKAARTRGHASKPGHRSAMRHLMDPMCPLPMPTVTSDGKALPHTGLVSSDFVVGTQNTMLLLVTNVGNAGTVGALLSLTPDGGLAPNHDVQMLTIPTLSQPDTAGGPSAARPMKFSLSVINCTNALKRGGRVTYLHTSQRLPAFVPGDDHWSPTPGADNFSPIVDAIKSANTRRRITGDNLKDPKHLIGYTVDNVNYTSFKPFDGTLSWGAFRTHVLGANENTPTAARGMSIIAYVFDPVAQAQDYSVTIRGAYYTRWPLTSVPGQSMRYMPTADARLINAARDHAETTASELAHVAEGGVIATVAPKAAGALSRVGGWLGRTATGAMQAADGAAVDMLGAEGAAFAEMAIPLL</sequence>
<dbReference type="EMBL" id="MF190014">
    <property type="protein sequence ID" value="ASM94046.1"/>
    <property type="molecule type" value="Genomic_RNA"/>
</dbReference>
<name>A0A221LFK2_9VIRU</name>
<accession>A0A221LFK2</accession>